<dbReference type="InterPro" id="IPR003594">
    <property type="entry name" value="HATPase_dom"/>
</dbReference>
<dbReference type="InterPro" id="IPR003661">
    <property type="entry name" value="HisK_dim/P_dom"/>
</dbReference>
<dbReference type="Pfam" id="PF00512">
    <property type="entry name" value="HisKA"/>
    <property type="match status" value="1"/>
</dbReference>
<dbReference type="GO" id="GO:0000155">
    <property type="term" value="F:phosphorelay sensor kinase activity"/>
    <property type="evidence" value="ECO:0007669"/>
    <property type="project" value="InterPro"/>
</dbReference>
<evidence type="ECO:0000259" key="11">
    <source>
        <dbReference type="PROSITE" id="PS50109"/>
    </source>
</evidence>
<evidence type="ECO:0000256" key="10">
    <source>
        <dbReference type="ARBA" id="ARBA00023136"/>
    </source>
</evidence>
<dbReference type="Gene3D" id="3.30.565.10">
    <property type="entry name" value="Histidine kinase-like ATPase, C-terminal domain"/>
    <property type="match status" value="1"/>
</dbReference>
<gene>
    <name evidence="12" type="ORF">LIQ10_18875</name>
</gene>
<name>A0AAJ1B209_MEDGN</name>
<keyword evidence="10" id="KW-0472">Membrane</keyword>
<organism evidence="12 13">
    <name type="scientific">Mediterraneibacter gnavus</name>
    <name type="common">Ruminococcus gnavus</name>
    <dbReference type="NCBI Taxonomy" id="33038"/>
    <lineage>
        <taxon>Bacteria</taxon>
        <taxon>Bacillati</taxon>
        <taxon>Bacillota</taxon>
        <taxon>Clostridia</taxon>
        <taxon>Lachnospirales</taxon>
        <taxon>Lachnospiraceae</taxon>
        <taxon>Mediterraneibacter</taxon>
    </lineage>
</organism>
<dbReference type="SMART" id="SM00387">
    <property type="entry name" value="HATPase_c"/>
    <property type="match status" value="1"/>
</dbReference>
<evidence type="ECO:0000256" key="2">
    <source>
        <dbReference type="ARBA" id="ARBA00004141"/>
    </source>
</evidence>
<dbReference type="InterPro" id="IPR005467">
    <property type="entry name" value="His_kinase_dom"/>
</dbReference>
<dbReference type="Pfam" id="PF02518">
    <property type="entry name" value="HATPase_c"/>
    <property type="match status" value="1"/>
</dbReference>
<dbReference type="EC" id="2.7.13.3" evidence="3"/>
<dbReference type="Proteomes" id="UP001297422">
    <property type="component" value="Unassembled WGS sequence"/>
</dbReference>
<protein>
    <recommendedName>
        <fullName evidence="3">histidine kinase</fullName>
        <ecNumber evidence="3">2.7.13.3</ecNumber>
    </recommendedName>
</protein>
<dbReference type="InterPro" id="IPR036890">
    <property type="entry name" value="HATPase_C_sf"/>
</dbReference>
<dbReference type="InterPro" id="IPR036097">
    <property type="entry name" value="HisK_dim/P_sf"/>
</dbReference>
<evidence type="ECO:0000313" key="12">
    <source>
        <dbReference type="EMBL" id="MCB5495762.1"/>
    </source>
</evidence>
<dbReference type="CDD" id="cd00082">
    <property type="entry name" value="HisKA"/>
    <property type="match status" value="1"/>
</dbReference>
<keyword evidence="7 12" id="KW-0418">Kinase</keyword>
<dbReference type="InterPro" id="IPR004358">
    <property type="entry name" value="Sig_transdc_His_kin-like_C"/>
</dbReference>
<accession>A0AAJ1B209</accession>
<keyword evidence="4" id="KW-0597">Phosphoprotein</keyword>
<evidence type="ECO:0000256" key="1">
    <source>
        <dbReference type="ARBA" id="ARBA00000085"/>
    </source>
</evidence>
<dbReference type="EMBL" id="JAJBNC010000063">
    <property type="protein sequence ID" value="MCB5495762.1"/>
    <property type="molecule type" value="Genomic_DNA"/>
</dbReference>
<feature type="domain" description="Histidine kinase" evidence="11">
    <location>
        <begin position="91"/>
        <end position="297"/>
    </location>
</feature>
<reference evidence="12" key="1">
    <citation type="submission" date="2021-10" db="EMBL/GenBank/DDBJ databases">
        <title>Collection of gut derived symbiotic bacterial strains cultured from healthy donors.</title>
        <authorList>
            <person name="Lin H."/>
            <person name="Littmann E."/>
            <person name="Claire K."/>
            <person name="Pamer E."/>
        </authorList>
    </citation>
    <scope>NUCLEOTIDE SEQUENCE</scope>
    <source>
        <strain evidence="12">MSK.23.4</strain>
    </source>
</reference>
<keyword evidence="6" id="KW-0812">Transmembrane</keyword>
<feature type="non-terminal residue" evidence="12">
    <location>
        <position position="312"/>
    </location>
</feature>
<comment type="caution">
    <text evidence="12">The sequence shown here is derived from an EMBL/GenBank/DDBJ whole genome shotgun (WGS) entry which is preliminary data.</text>
</comment>
<keyword evidence="8" id="KW-1133">Transmembrane helix</keyword>
<comment type="subcellular location">
    <subcellularLocation>
        <location evidence="2">Membrane</location>
        <topology evidence="2">Multi-pass membrane protein</topology>
    </subcellularLocation>
</comment>
<evidence type="ECO:0000256" key="3">
    <source>
        <dbReference type="ARBA" id="ARBA00012438"/>
    </source>
</evidence>
<evidence type="ECO:0000256" key="4">
    <source>
        <dbReference type="ARBA" id="ARBA00022553"/>
    </source>
</evidence>
<dbReference type="RefSeq" id="WP_173880392.1">
    <property type="nucleotide sequence ID" value="NZ_JAAIMT010000066.1"/>
</dbReference>
<dbReference type="InterPro" id="IPR050398">
    <property type="entry name" value="HssS/ArlS-like"/>
</dbReference>
<dbReference type="AlphaFoldDB" id="A0AAJ1B209"/>
<dbReference type="GO" id="GO:0005886">
    <property type="term" value="C:plasma membrane"/>
    <property type="evidence" value="ECO:0007669"/>
    <property type="project" value="TreeGrafter"/>
</dbReference>
<proteinExistence type="predicted"/>
<evidence type="ECO:0000313" key="13">
    <source>
        <dbReference type="Proteomes" id="UP001297422"/>
    </source>
</evidence>
<evidence type="ECO:0000256" key="8">
    <source>
        <dbReference type="ARBA" id="ARBA00022989"/>
    </source>
</evidence>
<dbReference type="PROSITE" id="PS50109">
    <property type="entry name" value="HIS_KIN"/>
    <property type="match status" value="1"/>
</dbReference>
<evidence type="ECO:0000256" key="5">
    <source>
        <dbReference type="ARBA" id="ARBA00022679"/>
    </source>
</evidence>
<dbReference type="SUPFAM" id="SSF55874">
    <property type="entry name" value="ATPase domain of HSP90 chaperone/DNA topoisomerase II/histidine kinase"/>
    <property type="match status" value="1"/>
</dbReference>
<dbReference type="SUPFAM" id="SSF47384">
    <property type="entry name" value="Homodimeric domain of signal transducing histidine kinase"/>
    <property type="match status" value="1"/>
</dbReference>
<dbReference type="Gene3D" id="1.10.287.130">
    <property type="match status" value="1"/>
</dbReference>
<sequence length="312" mass="35704">MAIPWFLCGFLLCISVLLVLKLYLIKKDLNNLSIEFRNNLESDTNNLLTVSTCDRNVRKLVAEINIGIERLRYHRHRYMNGDRELKEAITNISHDLRTPLTGICGYLELLKDENDLTAIKSYISLIQNRVSCLKQLSEELFCYSVVTSSWVATQENVILNKALEENLLAFYGTFKKRKIEPVIEIPDTFIPCYIDLPAFNRIVSNILSNVLKYSEGDLYVKLYANGLITFTNSARSLTPVMVERLFDRFYTVETGQKNSTGLGLSIAKTLVDQMGGEIQATYQDKKLTIALKLNVIRQIKRCRFHQIKTGLS</sequence>
<evidence type="ECO:0000256" key="6">
    <source>
        <dbReference type="ARBA" id="ARBA00022692"/>
    </source>
</evidence>
<dbReference type="PANTHER" id="PTHR45528:SF8">
    <property type="entry name" value="HISTIDINE KINASE"/>
    <property type="match status" value="1"/>
</dbReference>
<dbReference type="SMART" id="SM00388">
    <property type="entry name" value="HisKA"/>
    <property type="match status" value="1"/>
</dbReference>
<keyword evidence="9" id="KW-0902">Two-component regulatory system</keyword>
<dbReference type="PANTHER" id="PTHR45528">
    <property type="entry name" value="SENSOR HISTIDINE KINASE CPXA"/>
    <property type="match status" value="1"/>
</dbReference>
<comment type="catalytic activity">
    <reaction evidence="1">
        <text>ATP + protein L-histidine = ADP + protein N-phospho-L-histidine.</text>
        <dbReference type="EC" id="2.7.13.3"/>
    </reaction>
</comment>
<evidence type="ECO:0000256" key="9">
    <source>
        <dbReference type="ARBA" id="ARBA00023012"/>
    </source>
</evidence>
<keyword evidence="5" id="KW-0808">Transferase</keyword>
<evidence type="ECO:0000256" key="7">
    <source>
        <dbReference type="ARBA" id="ARBA00022777"/>
    </source>
</evidence>
<dbReference type="PRINTS" id="PR00344">
    <property type="entry name" value="BCTRLSENSOR"/>
</dbReference>